<evidence type="ECO:0000313" key="1">
    <source>
        <dbReference type="EMBL" id="KAK5864098.1"/>
    </source>
</evidence>
<gene>
    <name evidence="1" type="ORF">PBY51_001066</name>
</gene>
<dbReference type="EMBL" id="JAUZQC010000011">
    <property type="protein sequence ID" value="KAK5864098.1"/>
    <property type="molecule type" value="Genomic_DNA"/>
</dbReference>
<protein>
    <submittedName>
        <fullName evidence="1">Uncharacterized protein</fullName>
    </submittedName>
</protein>
<reference evidence="1 2" key="1">
    <citation type="journal article" date="2023" name="Genes (Basel)">
        <title>Chromosome-Level Genome Assembly and Circadian Gene Repertoire of the Patagonia Blennie Eleginops maclovinus-The Closest Ancestral Proxy of Antarctic Cryonotothenioids.</title>
        <authorList>
            <person name="Cheng C.C."/>
            <person name="Rivera-Colon A.G."/>
            <person name="Minhas B.F."/>
            <person name="Wilson L."/>
            <person name="Rayamajhi N."/>
            <person name="Vargas-Chacoff L."/>
            <person name="Catchen J.M."/>
        </authorList>
    </citation>
    <scope>NUCLEOTIDE SEQUENCE [LARGE SCALE GENOMIC DNA]</scope>
    <source>
        <strain evidence="1">JMC-PN-2008</strain>
    </source>
</reference>
<proteinExistence type="predicted"/>
<keyword evidence="2" id="KW-1185">Reference proteome</keyword>
<accession>A0AAN8AR78</accession>
<comment type="caution">
    <text evidence="1">The sequence shown here is derived from an EMBL/GenBank/DDBJ whole genome shotgun (WGS) entry which is preliminary data.</text>
</comment>
<evidence type="ECO:0000313" key="2">
    <source>
        <dbReference type="Proteomes" id="UP001346869"/>
    </source>
</evidence>
<organism evidence="1 2">
    <name type="scientific">Eleginops maclovinus</name>
    <name type="common">Patagonian blennie</name>
    <name type="synonym">Eleginus maclovinus</name>
    <dbReference type="NCBI Taxonomy" id="56733"/>
    <lineage>
        <taxon>Eukaryota</taxon>
        <taxon>Metazoa</taxon>
        <taxon>Chordata</taxon>
        <taxon>Craniata</taxon>
        <taxon>Vertebrata</taxon>
        <taxon>Euteleostomi</taxon>
        <taxon>Actinopterygii</taxon>
        <taxon>Neopterygii</taxon>
        <taxon>Teleostei</taxon>
        <taxon>Neoteleostei</taxon>
        <taxon>Acanthomorphata</taxon>
        <taxon>Eupercaria</taxon>
        <taxon>Perciformes</taxon>
        <taxon>Notothenioidei</taxon>
        <taxon>Eleginopidae</taxon>
        <taxon>Eleginops</taxon>
    </lineage>
</organism>
<dbReference type="Proteomes" id="UP001346869">
    <property type="component" value="Unassembled WGS sequence"/>
</dbReference>
<sequence length="75" mass="8668">MKPFICYKKNVPVSMQVIKVRVPKPNSGVDLNDPAFLEEMLVQAKKNLRAQGLDDNIKLTWRKQPDGKVFQKEQK</sequence>
<name>A0AAN8AR78_ELEMC</name>
<dbReference type="AlphaFoldDB" id="A0AAN8AR78"/>
<reference evidence="1 2" key="2">
    <citation type="journal article" date="2023" name="Mol. Biol. Evol.">
        <title>Genomics of Secondarily Temperate Adaptation in the Only Non-Antarctic Icefish.</title>
        <authorList>
            <person name="Rivera-Colon A.G."/>
            <person name="Rayamajhi N."/>
            <person name="Minhas B.F."/>
            <person name="Madrigal G."/>
            <person name="Bilyk K.T."/>
            <person name="Yoon V."/>
            <person name="Hune M."/>
            <person name="Gregory S."/>
            <person name="Cheng C.H.C."/>
            <person name="Catchen J.M."/>
        </authorList>
    </citation>
    <scope>NUCLEOTIDE SEQUENCE [LARGE SCALE GENOMIC DNA]</scope>
    <source>
        <strain evidence="1">JMC-PN-2008</strain>
    </source>
</reference>